<dbReference type="InterPro" id="IPR050266">
    <property type="entry name" value="AB_hydrolase_sf"/>
</dbReference>
<dbReference type="Proteomes" id="UP001501721">
    <property type="component" value="Unassembled WGS sequence"/>
</dbReference>
<proteinExistence type="predicted"/>
<dbReference type="InterPro" id="IPR000073">
    <property type="entry name" value="AB_hydrolase_1"/>
</dbReference>
<feature type="domain" description="AB hydrolase-1" evidence="2">
    <location>
        <begin position="92"/>
        <end position="318"/>
    </location>
</feature>
<dbReference type="GO" id="GO:0016787">
    <property type="term" value="F:hydrolase activity"/>
    <property type="evidence" value="ECO:0007669"/>
    <property type="project" value="UniProtKB-KW"/>
</dbReference>
<dbReference type="PRINTS" id="PR00111">
    <property type="entry name" value="ABHYDROLASE"/>
</dbReference>
<dbReference type="EMBL" id="BAAATL010000001">
    <property type="protein sequence ID" value="GAA2465681.1"/>
    <property type="molecule type" value="Genomic_DNA"/>
</dbReference>
<comment type="caution">
    <text evidence="3">The sequence shown here is derived from an EMBL/GenBank/DDBJ whole genome shotgun (WGS) entry which is preliminary data.</text>
</comment>
<feature type="region of interest" description="Disordered" evidence="1">
    <location>
        <begin position="51"/>
        <end position="70"/>
    </location>
</feature>
<sequence>MVTPATGLGRRGHSTSQVAAPRAKVRILPCYAGRLTGTFVQSTGAYGGDSGLMTASDGDSPEHGGAEATESAHLSLADGDIHVCLDGPRDAPALLLIHGTASSARSWGPMVPLLTGCHRVIRIDLLGHGRSAKPADRDYSIPEQARRVGAALDRLGVEHAVVAGHSSGGVVATALAEERPDLVTALALVNTGPGLDALIPAESPTVDPSQWPPTDEQLRRFASTGFSRAGYRIPVELLDDVREMTYHTFIATMLATRSYLEQRALPDRLAVLGKPLLVVFGADDRRWRSSSAADYRVVPGARVELLPGLGHSPLLEDPPRTATALLAFTAPAAVRVR</sequence>
<evidence type="ECO:0000313" key="4">
    <source>
        <dbReference type="Proteomes" id="UP001501721"/>
    </source>
</evidence>
<gene>
    <name evidence="3" type="ORF">GCM10010422_02970</name>
</gene>
<keyword evidence="4" id="KW-1185">Reference proteome</keyword>
<protein>
    <submittedName>
        <fullName evidence="3">Alpha/beta hydrolase</fullName>
    </submittedName>
</protein>
<name>A0ABN3KP98_9ACTN</name>
<dbReference type="PANTHER" id="PTHR43798:SF5">
    <property type="entry name" value="MONOACYLGLYCEROL LIPASE ABHD6"/>
    <property type="match status" value="1"/>
</dbReference>
<dbReference type="Pfam" id="PF00561">
    <property type="entry name" value="Abhydrolase_1"/>
    <property type="match status" value="1"/>
</dbReference>
<evidence type="ECO:0000313" key="3">
    <source>
        <dbReference type="EMBL" id="GAA2465681.1"/>
    </source>
</evidence>
<keyword evidence="3" id="KW-0378">Hydrolase</keyword>
<dbReference type="PANTHER" id="PTHR43798">
    <property type="entry name" value="MONOACYLGLYCEROL LIPASE"/>
    <property type="match status" value="1"/>
</dbReference>
<accession>A0ABN3KP98</accession>
<reference evidence="3 4" key="1">
    <citation type="journal article" date="2019" name="Int. J. Syst. Evol. Microbiol.">
        <title>The Global Catalogue of Microorganisms (GCM) 10K type strain sequencing project: providing services to taxonomists for standard genome sequencing and annotation.</title>
        <authorList>
            <consortium name="The Broad Institute Genomics Platform"/>
            <consortium name="The Broad Institute Genome Sequencing Center for Infectious Disease"/>
            <person name="Wu L."/>
            <person name="Ma J."/>
        </authorList>
    </citation>
    <scope>NUCLEOTIDE SEQUENCE [LARGE SCALE GENOMIC DNA]</scope>
    <source>
        <strain evidence="3 4">JCM 6923</strain>
    </source>
</reference>
<feature type="region of interest" description="Disordered" evidence="1">
    <location>
        <begin position="1"/>
        <end position="20"/>
    </location>
</feature>
<organism evidence="3 4">
    <name type="scientific">Streptomyces graminearus</name>
    <dbReference type="NCBI Taxonomy" id="284030"/>
    <lineage>
        <taxon>Bacteria</taxon>
        <taxon>Bacillati</taxon>
        <taxon>Actinomycetota</taxon>
        <taxon>Actinomycetes</taxon>
        <taxon>Kitasatosporales</taxon>
        <taxon>Streptomycetaceae</taxon>
        <taxon>Streptomyces</taxon>
    </lineage>
</organism>
<evidence type="ECO:0000256" key="1">
    <source>
        <dbReference type="SAM" id="MobiDB-lite"/>
    </source>
</evidence>
<dbReference type="Gene3D" id="3.40.50.1820">
    <property type="entry name" value="alpha/beta hydrolase"/>
    <property type="match status" value="1"/>
</dbReference>
<evidence type="ECO:0000259" key="2">
    <source>
        <dbReference type="Pfam" id="PF00561"/>
    </source>
</evidence>
<dbReference type="InterPro" id="IPR029058">
    <property type="entry name" value="AB_hydrolase_fold"/>
</dbReference>
<dbReference type="SUPFAM" id="SSF53474">
    <property type="entry name" value="alpha/beta-Hydrolases"/>
    <property type="match status" value="1"/>
</dbReference>